<evidence type="ECO:0000313" key="4">
    <source>
        <dbReference type="Proteomes" id="UP001150925"/>
    </source>
</evidence>
<dbReference type="PANTHER" id="PTHR15154">
    <property type="entry name" value="HAMARTIN"/>
    <property type="match status" value="1"/>
</dbReference>
<dbReference type="EMBL" id="JANBPY010000457">
    <property type="protein sequence ID" value="KAJ1966767.1"/>
    <property type="molecule type" value="Genomic_DNA"/>
</dbReference>
<feature type="compositionally biased region" description="Low complexity" evidence="2">
    <location>
        <begin position="175"/>
        <end position="191"/>
    </location>
</feature>
<dbReference type="AlphaFoldDB" id="A0A9W8AW25"/>
<reference evidence="3" key="1">
    <citation type="submission" date="2022-07" db="EMBL/GenBank/DDBJ databases">
        <title>Phylogenomic reconstructions and comparative analyses of Kickxellomycotina fungi.</title>
        <authorList>
            <person name="Reynolds N.K."/>
            <person name="Stajich J.E."/>
            <person name="Barry K."/>
            <person name="Grigoriev I.V."/>
            <person name="Crous P."/>
            <person name="Smith M.E."/>
        </authorList>
    </citation>
    <scope>NUCLEOTIDE SEQUENCE</scope>
    <source>
        <strain evidence="3">RSA 1196</strain>
    </source>
</reference>
<feature type="compositionally biased region" description="Polar residues" evidence="2">
    <location>
        <begin position="887"/>
        <end position="903"/>
    </location>
</feature>
<accession>A0A9W8AW25</accession>
<feature type="region of interest" description="Disordered" evidence="2">
    <location>
        <begin position="70"/>
        <end position="137"/>
    </location>
</feature>
<comment type="caution">
    <text evidence="3">The sequence shown here is derived from an EMBL/GenBank/DDBJ whole genome shotgun (WGS) entry which is preliminary data.</text>
</comment>
<dbReference type="Proteomes" id="UP001150925">
    <property type="component" value="Unassembled WGS sequence"/>
</dbReference>
<evidence type="ECO:0008006" key="5">
    <source>
        <dbReference type="Google" id="ProtNLM"/>
    </source>
</evidence>
<dbReference type="PANTHER" id="PTHR15154:SF2">
    <property type="entry name" value="HAMARTIN"/>
    <property type="match status" value="1"/>
</dbReference>
<feature type="coiled-coil region" evidence="1">
    <location>
        <begin position="1007"/>
        <end position="1048"/>
    </location>
</feature>
<protein>
    <recommendedName>
        <fullName evidence="5">Hamartin</fullName>
    </recommendedName>
</protein>
<name>A0A9W8AW25_9FUNG</name>
<keyword evidence="1" id="KW-0175">Coiled coil</keyword>
<dbReference type="OrthoDB" id="6022054at2759"/>
<feature type="region of interest" description="Disordered" evidence="2">
    <location>
        <begin position="782"/>
        <end position="844"/>
    </location>
</feature>
<feature type="compositionally biased region" description="Basic and acidic residues" evidence="2">
    <location>
        <begin position="745"/>
        <end position="760"/>
    </location>
</feature>
<dbReference type="GO" id="GO:0051726">
    <property type="term" value="P:regulation of cell cycle"/>
    <property type="evidence" value="ECO:0007669"/>
    <property type="project" value="TreeGrafter"/>
</dbReference>
<proteinExistence type="predicted"/>
<gene>
    <name evidence="3" type="ORF">IWQ62_002264</name>
</gene>
<evidence type="ECO:0000256" key="2">
    <source>
        <dbReference type="SAM" id="MobiDB-lite"/>
    </source>
</evidence>
<dbReference type="InterPro" id="IPR007483">
    <property type="entry name" value="Hamartin"/>
</dbReference>
<feature type="region of interest" description="Disordered" evidence="2">
    <location>
        <begin position="156"/>
        <end position="209"/>
    </location>
</feature>
<evidence type="ECO:0000256" key="1">
    <source>
        <dbReference type="SAM" id="Coils"/>
    </source>
</evidence>
<keyword evidence="4" id="KW-1185">Reference proteome</keyword>
<feature type="coiled-coil region" evidence="1">
    <location>
        <begin position="1090"/>
        <end position="1184"/>
    </location>
</feature>
<evidence type="ECO:0000313" key="3">
    <source>
        <dbReference type="EMBL" id="KAJ1966767.1"/>
    </source>
</evidence>
<feature type="compositionally biased region" description="Polar residues" evidence="2">
    <location>
        <begin position="106"/>
        <end position="115"/>
    </location>
</feature>
<sequence length="1218" mass="138111">MPTVKDVIRSITNLLDDYDKFCRTHNFSQQAPKATGISYSNPDAYKLVSQFLESPSFFNQLQTLEDYAIQHPANPGPAPLYSSQGRVPTQGFSPQASHDTFKSRVSHSSTTVQTQASVDSADGVDVDSRLYPSRTPLGTRTQAIAEVSNVSAVVTPRNLSPNVEQLAKSATKDATPPGKSPTPHTSKPTSPCASPDKEERDGGIIQGDHTMGVSKGTLLMDRLNYKAAYQQIDDDDAFDLSRELFQMFTDTILPIFNVRSEQWERYFEPRHAEKPLADHTFPFAKHYQLDKIMVFFRAFSVLLPALGGKRFMLDWWDAVFQRIFTLPNNCRTFETECRTVVLHLLKSIPPTYAQCEGSNEAEWAWFLGKTLVDLYLTTCNNDIGYSRYLGGATKRRVDSLAGSDALRPSLGEKSRLAINLEYILNHFGQTQPKPLYTLCYEALIYKPELRFAALAFLNQFTCHRQSNKHIMYETSLLDRILQLLETTTFLEEMDACTNIIIFVIPYLGKSLIELLPRLLFIMGRRLAWPLDNTPDLNDPDDLLHSYLFRPLSRGTITLFSFLYGPFPFNTTAFLRNPQVYMEGWVRSQSLDDATKVLYDTTAFDTPGFHSQAEKLVRTHVYHPNFLSTTSQVIIRARPVLSESPDHESYQQTPGTRKGAPFVVSPYEQDIEAVNQMHLPERLELDHYPHKLIAKREPLKFIELCLDLQVETVRKEWEAYFESATYQNESEVHLAPNSSKQTRPTSEPEKETPPPEEFVQSHENHGITVPLLEIHPTSLPGRSDPSFYHWMDPSLAPPEADQPPKTDSPVQMTSIQLPPDSGNDDTESKLYPGATTSGNQPAVQKPARTLALWSSTLDSGDLDPHISKLADGIVQSYQYCITKPLADTPSNETDRTSASPLLRSTDNDTKELSSAAAAGYHVALYRLVNQLQLERFLSECRVAQLGRTHTERIARANAEVAEQFQAQKVRMLQERLEALKKSHPDTIDQEYDMQTFSIGRDKRQLDRGRMYREDLQKKEAEIAQLKETIQQLKKMESEYRAEVHESQTRNFQLQCQLETNQGSITSVKDYRDQVEKLTALLMVSKHGLDEKEQLEEKHHQLESTTLLLQNQVSAGERRVQELQAQLSEQITVRDNLQSQLEHVSQVHNQCAEQVNRLKTTLTAQVDHLQQELDMEQGRMRQVAQQNAELRLRLLSLDDSSLQTEPTAEIPAGGQSNDVV</sequence>
<feature type="region of interest" description="Disordered" evidence="2">
    <location>
        <begin position="727"/>
        <end position="760"/>
    </location>
</feature>
<organism evidence="3 4">
    <name type="scientific">Dispira parvispora</name>
    <dbReference type="NCBI Taxonomy" id="1520584"/>
    <lineage>
        <taxon>Eukaryota</taxon>
        <taxon>Fungi</taxon>
        <taxon>Fungi incertae sedis</taxon>
        <taxon>Zoopagomycota</taxon>
        <taxon>Kickxellomycotina</taxon>
        <taxon>Dimargaritomycetes</taxon>
        <taxon>Dimargaritales</taxon>
        <taxon>Dimargaritaceae</taxon>
        <taxon>Dispira</taxon>
    </lineage>
</organism>
<feature type="region of interest" description="Disordered" evidence="2">
    <location>
        <begin position="884"/>
        <end position="907"/>
    </location>
</feature>
<feature type="compositionally biased region" description="Polar residues" evidence="2">
    <location>
        <begin position="81"/>
        <end position="98"/>
    </location>
</feature>
<dbReference type="GO" id="GO:0033596">
    <property type="term" value="C:TSC1-TSC2 complex"/>
    <property type="evidence" value="ECO:0007669"/>
    <property type="project" value="TreeGrafter"/>
</dbReference>
<dbReference type="GO" id="GO:0032007">
    <property type="term" value="P:negative regulation of TOR signaling"/>
    <property type="evidence" value="ECO:0007669"/>
    <property type="project" value="TreeGrafter"/>
</dbReference>